<evidence type="ECO:0000313" key="4">
    <source>
        <dbReference type="EMBL" id="KAL2870718.1"/>
    </source>
</evidence>
<evidence type="ECO:0000256" key="1">
    <source>
        <dbReference type="ARBA" id="ARBA00006328"/>
    </source>
</evidence>
<gene>
    <name evidence="4" type="ORF">BJX67DRAFT_245840</name>
</gene>
<accession>A0ABR4M2Z8</accession>
<dbReference type="InterPro" id="IPR036291">
    <property type="entry name" value="NAD(P)-bd_dom_sf"/>
</dbReference>
<dbReference type="Pfam" id="PF05368">
    <property type="entry name" value="NmrA"/>
    <property type="match status" value="1"/>
</dbReference>
<dbReference type="Proteomes" id="UP001610432">
    <property type="component" value="Unassembled WGS sequence"/>
</dbReference>
<comment type="caution">
    <text evidence="4">The sequence shown here is derived from an EMBL/GenBank/DDBJ whole genome shotgun (WGS) entry which is preliminary data.</text>
</comment>
<dbReference type="GeneID" id="98141258"/>
<keyword evidence="5" id="KW-1185">Reference proteome</keyword>
<name>A0ABR4M2Z8_9EURO</name>
<comment type="similarity">
    <text evidence="1">Belongs to the NmrA-type oxidoreductase family.</text>
</comment>
<dbReference type="SUPFAM" id="SSF51735">
    <property type="entry name" value="NAD(P)-binding Rossmann-fold domains"/>
    <property type="match status" value="1"/>
</dbReference>
<evidence type="ECO:0000259" key="3">
    <source>
        <dbReference type="Pfam" id="PF05368"/>
    </source>
</evidence>
<dbReference type="Gene3D" id="3.90.25.10">
    <property type="entry name" value="UDP-galactose 4-epimerase, domain 1"/>
    <property type="match status" value="1"/>
</dbReference>
<dbReference type="PANTHER" id="PTHR42748:SF11">
    <property type="entry name" value="NMRA-LIKE DOMAIN-CONTAINING PROTEIN"/>
    <property type="match status" value="1"/>
</dbReference>
<sequence>MSSKLVVFGATGQQGSSIITTVLTHPTLSKRYSVRGITRNVAHPKALSLAARAKSIELVEADLDDPSTLPAALKNAHTVILITETIYAADLKEREARQGKAVADAAVAAGAEFFIFSTAAHASKLWDGGPVDQFDSKAEVEEYIRGLRFKQSAFIAPGMFMQNLTRGMAPRKQDDGSYAIIGVNDPHVKIPLIETVADTGLYVVPLLKDPEGMNGRVMHAATGLYSFSEIAEIISRVSGETVKYVQIAGEVYAGFMKEEQGARMVSMMRFVDNPGYYGPRTEELVRETVELVEGKLTTVEEFAQENFTQL</sequence>
<protein>
    <recommendedName>
        <fullName evidence="3">NmrA-like domain-containing protein</fullName>
    </recommendedName>
</protein>
<evidence type="ECO:0000313" key="5">
    <source>
        <dbReference type="Proteomes" id="UP001610432"/>
    </source>
</evidence>
<dbReference type="InterPro" id="IPR008030">
    <property type="entry name" value="NmrA-like"/>
</dbReference>
<dbReference type="RefSeq" id="XP_070889697.1">
    <property type="nucleotide sequence ID" value="XM_071026186.1"/>
</dbReference>
<dbReference type="Gene3D" id="3.40.50.720">
    <property type="entry name" value="NAD(P)-binding Rossmann-like Domain"/>
    <property type="match status" value="1"/>
</dbReference>
<evidence type="ECO:0000256" key="2">
    <source>
        <dbReference type="ARBA" id="ARBA00022857"/>
    </source>
</evidence>
<dbReference type="EMBL" id="JBFXLQ010000005">
    <property type="protein sequence ID" value="KAL2870718.1"/>
    <property type="molecule type" value="Genomic_DNA"/>
</dbReference>
<dbReference type="InterPro" id="IPR051164">
    <property type="entry name" value="NmrA-like_oxidored"/>
</dbReference>
<proteinExistence type="inferred from homology"/>
<reference evidence="4 5" key="1">
    <citation type="submission" date="2024-07" db="EMBL/GenBank/DDBJ databases">
        <title>Section-level genome sequencing and comparative genomics of Aspergillus sections Usti and Cavernicolus.</title>
        <authorList>
            <consortium name="Lawrence Berkeley National Laboratory"/>
            <person name="Nybo J.L."/>
            <person name="Vesth T.C."/>
            <person name="Theobald S."/>
            <person name="Frisvad J.C."/>
            <person name="Larsen T.O."/>
            <person name="Kjaerboelling I."/>
            <person name="Rothschild-Mancinelli K."/>
            <person name="Lyhne E.K."/>
            <person name="Kogle M.E."/>
            <person name="Barry K."/>
            <person name="Clum A."/>
            <person name="Na H."/>
            <person name="Ledsgaard L."/>
            <person name="Lin J."/>
            <person name="Lipzen A."/>
            <person name="Kuo A."/>
            <person name="Riley R."/>
            <person name="Mondo S."/>
            <person name="Labutti K."/>
            <person name="Haridas S."/>
            <person name="Pangalinan J."/>
            <person name="Salamov A.A."/>
            <person name="Simmons B.A."/>
            <person name="Magnuson J.K."/>
            <person name="Chen J."/>
            <person name="Drula E."/>
            <person name="Henrissat B."/>
            <person name="Wiebenga A."/>
            <person name="Lubbers R.J."/>
            <person name="Gomes A.C."/>
            <person name="Macurrencykelacurrency M.R."/>
            <person name="Stajich J."/>
            <person name="Grigoriev I.V."/>
            <person name="Mortensen U.H."/>
            <person name="De Vries R.P."/>
            <person name="Baker S.E."/>
            <person name="Andersen M.R."/>
        </authorList>
    </citation>
    <scope>NUCLEOTIDE SEQUENCE [LARGE SCALE GENOMIC DNA]</scope>
    <source>
        <strain evidence="4 5">CBS 449.75</strain>
    </source>
</reference>
<feature type="domain" description="NmrA-like" evidence="3">
    <location>
        <begin position="1"/>
        <end position="303"/>
    </location>
</feature>
<dbReference type="PANTHER" id="PTHR42748">
    <property type="entry name" value="NITROGEN METABOLITE REPRESSION PROTEIN NMRA FAMILY MEMBER"/>
    <property type="match status" value="1"/>
</dbReference>
<dbReference type="CDD" id="cd05251">
    <property type="entry name" value="NmrA_like_SDR_a"/>
    <property type="match status" value="1"/>
</dbReference>
<keyword evidence="2" id="KW-0521">NADP</keyword>
<organism evidence="4 5">
    <name type="scientific">Aspergillus lucknowensis</name>
    <dbReference type="NCBI Taxonomy" id="176173"/>
    <lineage>
        <taxon>Eukaryota</taxon>
        <taxon>Fungi</taxon>
        <taxon>Dikarya</taxon>
        <taxon>Ascomycota</taxon>
        <taxon>Pezizomycotina</taxon>
        <taxon>Eurotiomycetes</taxon>
        <taxon>Eurotiomycetidae</taxon>
        <taxon>Eurotiales</taxon>
        <taxon>Aspergillaceae</taxon>
        <taxon>Aspergillus</taxon>
        <taxon>Aspergillus subgen. Nidulantes</taxon>
    </lineage>
</organism>